<comment type="caution">
    <text evidence="6">The sequence shown here is derived from an EMBL/GenBank/DDBJ whole genome shotgun (WGS) entry which is preliminary data.</text>
</comment>
<name>A0A926GIH5_9RHOB</name>
<dbReference type="SUPFAM" id="SSF46689">
    <property type="entry name" value="Homeodomain-like"/>
    <property type="match status" value="1"/>
</dbReference>
<dbReference type="Gene3D" id="1.10.357.10">
    <property type="entry name" value="Tetracycline Repressor, domain 2"/>
    <property type="match status" value="1"/>
</dbReference>
<dbReference type="Proteomes" id="UP000608594">
    <property type="component" value="Unassembled WGS sequence"/>
</dbReference>
<feature type="domain" description="HTH tetR-type" evidence="5">
    <location>
        <begin position="11"/>
        <end position="71"/>
    </location>
</feature>
<protein>
    <submittedName>
        <fullName evidence="6">TetR family transcriptional regulator</fullName>
    </submittedName>
</protein>
<evidence type="ECO:0000313" key="7">
    <source>
        <dbReference type="Proteomes" id="UP000608594"/>
    </source>
</evidence>
<feature type="DNA-binding region" description="H-T-H motif" evidence="4">
    <location>
        <begin position="34"/>
        <end position="53"/>
    </location>
</feature>
<dbReference type="EMBL" id="JACOQL010000004">
    <property type="protein sequence ID" value="MBC9247939.1"/>
    <property type="molecule type" value="Genomic_DNA"/>
</dbReference>
<dbReference type="PANTHER" id="PTHR30055">
    <property type="entry name" value="HTH-TYPE TRANSCRIPTIONAL REGULATOR RUTR"/>
    <property type="match status" value="1"/>
</dbReference>
<keyword evidence="2 4" id="KW-0238">DNA-binding</keyword>
<evidence type="ECO:0000256" key="2">
    <source>
        <dbReference type="ARBA" id="ARBA00023125"/>
    </source>
</evidence>
<dbReference type="PANTHER" id="PTHR30055:SF238">
    <property type="entry name" value="MYCOFACTOCIN BIOSYNTHESIS TRANSCRIPTIONAL REGULATOR MFTR-RELATED"/>
    <property type="match status" value="1"/>
</dbReference>
<reference evidence="6" key="1">
    <citation type="submission" date="2020-08" db="EMBL/GenBank/DDBJ databases">
        <title>Paracoccus amoyensis sp. nov., isolated from the surface seawater at coast of Xiamen, Fujian.</title>
        <authorList>
            <person name="Lyu L."/>
        </authorList>
    </citation>
    <scope>NUCLEOTIDE SEQUENCE</scope>
    <source>
        <strain evidence="6">11-3</strain>
    </source>
</reference>
<dbReference type="GO" id="GO:0003700">
    <property type="term" value="F:DNA-binding transcription factor activity"/>
    <property type="evidence" value="ECO:0007669"/>
    <property type="project" value="TreeGrafter"/>
</dbReference>
<gene>
    <name evidence="6" type="ORF">H4P12_14765</name>
</gene>
<evidence type="ECO:0000313" key="6">
    <source>
        <dbReference type="EMBL" id="MBC9247939.1"/>
    </source>
</evidence>
<dbReference type="InterPro" id="IPR050109">
    <property type="entry name" value="HTH-type_TetR-like_transc_reg"/>
</dbReference>
<dbReference type="GO" id="GO:0000976">
    <property type="term" value="F:transcription cis-regulatory region binding"/>
    <property type="evidence" value="ECO:0007669"/>
    <property type="project" value="TreeGrafter"/>
</dbReference>
<dbReference type="InterPro" id="IPR001647">
    <property type="entry name" value="HTH_TetR"/>
</dbReference>
<keyword evidence="7" id="KW-1185">Reference proteome</keyword>
<keyword evidence="3" id="KW-0804">Transcription</keyword>
<evidence type="ECO:0000256" key="1">
    <source>
        <dbReference type="ARBA" id="ARBA00023015"/>
    </source>
</evidence>
<evidence type="ECO:0000259" key="5">
    <source>
        <dbReference type="PROSITE" id="PS50977"/>
    </source>
</evidence>
<dbReference type="InterPro" id="IPR009057">
    <property type="entry name" value="Homeodomain-like_sf"/>
</dbReference>
<evidence type="ECO:0000256" key="3">
    <source>
        <dbReference type="ARBA" id="ARBA00023163"/>
    </source>
</evidence>
<proteinExistence type="predicted"/>
<keyword evidence="1" id="KW-0805">Transcription regulation</keyword>
<sequence>MNSTLRDRRKLQTAADIQRAAVSLALHSGYDTLTTEMIAAEAGISLRTFFNYYPNKDAAIVGHRPVIDTESAEQFKASSGPLIDALFQMLTPMLTAKIMDREVAKMIGELMNRSPEFLSLFYTSLNTLRNN</sequence>
<dbReference type="Pfam" id="PF00440">
    <property type="entry name" value="TetR_N"/>
    <property type="match status" value="1"/>
</dbReference>
<dbReference type="AlphaFoldDB" id="A0A926GIH5"/>
<organism evidence="6 7">
    <name type="scientific">Paracoccus amoyensis</name>
    <dbReference type="NCBI Taxonomy" id="2760093"/>
    <lineage>
        <taxon>Bacteria</taxon>
        <taxon>Pseudomonadati</taxon>
        <taxon>Pseudomonadota</taxon>
        <taxon>Alphaproteobacteria</taxon>
        <taxon>Rhodobacterales</taxon>
        <taxon>Paracoccaceae</taxon>
        <taxon>Paracoccus</taxon>
    </lineage>
</organism>
<dbReference type="PROSITE" id="PS50977">
    <property type="entry name" value="HTH_TETR_2"/>
    <property type="match status" value="1"/>
</dbReference>
<accession>A0A926GIH5</accession>
<evidence type="ECO:0000256" key="4">
    <source>
        <dbReference type="PROSITE-ProRule" id="PRU00335"/>
    </source>
</evidence>